<evidence type="ECO:0000256" key="3">
    <source>
        <dbReference type="ARBA" id="ARBA00023012"/>
    </source>
</evidence>
<dbReference type="SUPFAM" id="SSF46894">
    <property type="entry name" value="C-terminal effector domain of the bipartite response regulators"/>
    <property type="match status" value="1"/>
</dbReference>
<dbReference type="InterPro" id="IPR011006">
    <property type="entry name" value="CheY-like_superfamily"/>
</dbReference>
<dbReference type="RefSeq" id="WP_085495442.1">
    <property type="nucleotide sequence ID" value="NZ_FXAZ01000004.1"/>
</dbReference>
<keyword evidence="3" id="KW-0902">Two-component regulatory system</keyword>
<dbReference type="AlphaFoldDB" id="A0A1X7L6X3"/>
<keyword evidence="6" id="KW-0804">Transcription</keyword>
<feature type="modified residue" description="4-aspartylphosphate" evidence="7">
    <location>
        <position position="52"/>
    </location>
</feature>
<dbReference type="GO" id="GO:0005829">
    <property type="term" value="C:cytosol"/>
    <property type="evidence" value="ECO:0007669"/>
    <property type="project" value="TreeGrafter"/>
</dbReference>
<protein>
    <submittedName>
        <fullName evidence="11">DNA-binding response regulator, OmpR family, contains REC and winged-helix (WHTH) domain</fullName>
    </submittedName>
</protein>
<evidence type="ECO:0000259" key="9">
    <source>
        <dbReference type="PROSITE" id="PS50110"/>
    </source>
</evidence>
<dbReference type="Pfam" id="PF00072">
    <property type="entry name" value="Response_reg"/>
    <property type="match status" value="1"/>
</dbReference>
<dbReference type="InterPro" id="IPR001867">
    <property type="entry name" value="OmpR/PhoB-type_DNA-bd"/>
</dbReference>
<evidence type="ECO:0000256" key="1">
    <source>
        <dbReference type="ARBA" id="ARBA00004496"/>
    </source>
</evidence>
<gene>
    <name evidence="11" type="ORF">SAMN06295960_3052</name>
</gene>
<evidence type="ECO:0000259" key="10">
    <source>
        <dbReference type="PROSITE" id="PS51755"/>
    </source>
</evidence>
<dbReference type="EMBL" id="FXAZ01000004">
    <property type="protein sequence ID" value="SMG49530.1"/>
    <property type="molecule type" value="Genomic_DNA"/>
</dbReference>
<evidence type="ECO:0000256" key="7">
    <source>
        <dbReference type="PROSITE-ProRule" id="PRU00169"/>
    </source>
</evidence>
<dbReference type="FunFam" id="1.10.10.10:FF:000018">
    <property type="entry name" value="DNA-binding response regulator ResD"/>
    <property type="match status" value="1"/>
</dbReference>
<dbReference type="GO" id="GO:0000976">
    <property type="term" value="F:transcription cis-regulatory region binding"/>
    <property type="evidence" value="ECO:0007669"/>
    <property type="project" value="TreeGrafter"/>
</dbReference>
<feature type="domain" description="OmpR/PhoB-type" evidence="10">
    <location>
        <begin position="135"/>
        <end position="232"/>
    </location>
</feature>
<dbReference type="CDD" id="cd17574">
    <property type="entry name" value="REC_OmpR"/>
    <property type="match status" value="1"/>
</dbReference>
<dbReference type="PANTHER" id="PTHR48111">
    <property type="entry name" value="REGULATOR OF RPOS"/>
    <property type="match status" value="1"/>
</dbReference>
<name>A0A1X7L6X3_9BACL</name>
<dbReference type="Gene3D" id="6.10.250.690">
    <property type="match status" value="1"/>
</dbReference>
<proteinExistence type="predicted"/>
<dbReference type="GO" id="GO:0006355">
    <property type="term" value="P:regulation of DNA-templated transcription"/>
    <property type="evidence" value="ECO:0007669"/>
    <property type="project" value="InterPro"/>
</dbReference>
<sequence length="233" mass="26615">MTRLLIVDDDREIANLIRIYIDNEGYECEVAYDGEEALQLLRSNHYDLVVLDIMMPKVDGFVVTRVIRESQAIPILMLSAKTEDMDKILGLMTGADDYMTKPFNPLELMARVKSLLRRTYQLNDRLRSEGHRQMDHVLSLGELEINKELHTVKVAGTAVHLTSIEFDILTTLAESPGRVFPAEDLYERVWKEPFQGAHNTIAAHISKLRDKLHKLGQPLIQTVWGVGYKIDVD</sequence>
<reference evidence="11 12" key="1">
    <citation type="submission" date="2017-04" db="EMBL/GenBank/DDBJ databases">
        <authorList>
            <person name="Afonso C.L."/>
            <person name="Miller P.J."/>
            <person name="Scott M.A."/>
            <person name="Spackman E."/>
            <person name="Goraichik I."/>
            <person name="Dimitrov K.M."/>
            <person name="Suarez D.L."/>
            <person name="Swayne D.E."/>
        </authorList>
    </citation>
    <scope>NUCLEOTIDE SEQUENCE [LARGE SCALE GENOMIC DNA]</scope>
    <source>
        <strain evidence="11 12">11</strain>
    </source>
</reference>
<dbReference type="InterPro" id="IPR001789">
    <property type="entry name" value="Sig_transdc_resp-reg_receiver"/>
</dbReference>
<dbReference type="PROSITE" id="PS51755">
    <property type="entry name" value="OMPR_PHOB"/>
    <property type="match status" value="1"/>
</dbReference>
<feature type="DNA-binding region" description="OmpR/PhoB-type" evidence="8">
    <location>
        <begin position="135"/>
        <end position="232"/>
    </location>
</feature>
<evidence type="ECO:0000256" key="4">
    <source>
        <dbReference type="ARBA" id="ARBA00023015"/>
    </source>
</evidence>
<dbReference type="Gene3D" id="3.40.50.2300">
    <property type="match status" value="1"/>
</dbReference>
<feature type="domain" description="Response regulatory" evidence="9">
    <location>
        <begin position="3"/>
        <end position="116"/>
    </location>
</feature>
<keyword evidence="5 8" id="KW-0238">DNA-binding</keyword>
<evidence type="ECO:0000256" key="8">
    <source>
        <dbReference type="PROSITE-ProRule" id="PRU01091"/>
    </source>
</evidence>
<organism evidence="11 12">
    <name type="scientific">Paenibacillus aquistagni</name>
    <dbReference type="NCBI Taxonomy" id="1852522"/>
    <lineage>
        <taxon>Bacteria</taxon>
        <taxon>Bacillati</taxon>
        <taxon>Bacillota</taxon>
        <taxon>Bacilli</taxon>
        <taxon>Bacillales</taxon>
        <taxon>Paenibacillaceae</taxon>
        <taxon>Paenibacillus</taxon>
    </lineage>
</organism>
<dbReference type="InterPro" id="IPR039420">
    <property type="entry name" value="WalR-like"/>
</dbReference>
<keyword evidence="2 7" id="KW-0597">Phosphoprotein</keyword>
<dbReference type="SUPFAM" id="SSF52172">
    <property type="entry name" value="CheY-like"/>
    <property type="match status" value="1"/>
</dbReference>
<dbReference type="SMART" id="SM00862">
    <property type="entry name" value="Trans_reg_C"/>
    <property type="match status" value="1"/>
</dbReference>
<dbReference type="SMART" id="SM00448">
    <property type="entry name" value="REC"/>
    <property type="match status" value="1"/>
</dbReference>
<dbReference type="CDD" id="cd00383">
    <property type="entry name" value="trans_reg_C"/>
    <property type="match status" value="1"/>
</dbReference>
<dbReference type="FunFam" id="3.40.50.2300:FF:000001">
    <property type="entry name" value="DNA-binding response regulator PhoB"/>
    <property type="match status" value="1"/>
</dbReference>
<dbReference type="GO" id="GO:0000156">
    <property type="term" value="F:phosphorelay response regulator activity"/>
    <property type="evidence" value="ECO:0007669"/>
    <property type="project" value="TreeGrafter"/>
</dbReference>
<dbReference type="OrthoDB" id="9790442at2"/>
<comment type="subcellular location">
    <subcellularLocation>
        <location evidence="1">Cytoplasm</location>
    </subcellularLocation>
</comment>
<keyword evidence="4" id="KW-0805">Transcription regulation</keyword>
<dbReference type="InterPro" id="IPR016032">
    <property type="entry name" value="Sig_transdc_resp-reg_C-effctor"/>
</dbReference>
<evidence type="ECO:0000256" key="5">
    <source>
        <dbReference type="ARBA" id="ARBA00023125"/>
    </source>
</evidence>
<evidence type="ECO:0000313" key="12">
    <source>
        <dbReference type="Proteomes" id="UP000193834"/>
    </source>
</evidence>
<evidence type="ECO:0000256" key="6">
    <source>
        <dbReference type="ARBA" id="ARBA00023163"/>
    </source>
</evidence>
<dbReference type="Proteomes" id="UP000193834">
    <property type="component" value="Unassembled WGS sequence"/>
</dbReference>
<accession>A0A1X7L6X3</accession>
<keyword evidence="12" id="KW-1185">Reference proteome</keyword>
<dbReference type="Gene3D" id="1.10.10.10">
    <property type="entry name" value="Winged helix-like DNA-binding domain superfamily/Winged helix DNA-binding domain"/>
    <property type="match status" value="1"/>
</dbReference>
<dbReference type="PANTHER" id="PTHR48111:SF10">
    <property type="entry name" value="STAGE 0 SPORULATION PROTEIN A HOMOLOG"/>
    <property type="match status" value="1"/>
</dbReference>
<dbReference type="PROSITE" id="PS50110">
    <property type="entry name" value="RESPONSE_REGULATORY"/>
    <property type="match status" value="1"/>
</dbReference>
<evidence type="ECO:0000256" key="2">
    <source>
        <dbReference type="ARBA" id="ARBA00022553"/>
    </source>
</evidence>
<evidence type="ECO:0000313" key="11">
    <source>
        <dbReference type="EMBL" id="SMG49530.1"/>
    </source>
</evidence>
<dbReference type="InterPro" id="IPR036388">
    <property type="entry name" value="WH-like_DNA-bd_sf"/>
</dbReference>
<dbReference type="STRING" id="1852522.SAMN06295960_3052"/>
<dbReference type="Pfam" id="PF00486">
    <property type="entry name" value="Trans_reg_C"/>
    <property type="match status" value="1"/>
</dbReference>
<dbReference type="GO" id="GO:0032993">
    <property type="term" value="C:protein-DNA complex"/>
    <property type="evidence" value="ECO:0007669"/>
    <property type="project" value="TreeGrafter"/>
</dbReference>